<sequence length="69" mass="8163">MKAQAQRGTIARNSMLTLQDWLNERSIRRGEFVNVHRVYVLVLFKMQPLTLKRHAYATIFQGILYRLPC</sequence>
<keyword evidence="2" id="KW-1185">Reference proteome</keyword>
<protein>
    <submittedName>
        <fullName evidence="1">Uncharacterized protein</fullName>
    </submittedName>
</protein>
<name>A0ABY5UBG7_9HYPH</name>
<reference evidence="1" key="1">
    <citation type="submission" date="2022-06" db="EMBL/GenBank/DDBJ databases">
        <title>Complete Genome Sequence of Deoxynivalenol-bioadsorption Ochrobactrum pseudintermedium ASAG-D25.</title>
        <authorList>
            <person name="Wang N."/>
        </authorList>
    </citation>
    <scope>NUCLEOTIDE SEQUENCE</scope>
    <source>
        <strain evidence="1">ASAG-D25</strain>
    </source>
</reference>
<evidence type="ECO:0000313" key="1">
    <source>
        <dbReference type="EMBL" id="UWL60686.1"/>
    </source>
</evidence>
<proteinExistence type="predicted"/>
<gene>
    <name evidence="1" type="ORF">NIK97_02685</name>
</gene>
<evidence type="ECO:0000313" key="2">
    <source>
        <dbReference type="Proteomes" id="UP001058739"/>
    </source>
</evidence>
<dbReference type="Proteomes" id="UP001058739">
    <property type="component" value="Chromosome 01"/>
</dbReference>
<accession>A0ABY5UBG7</accession>
<dbReference type="EMBL" id="CP099967">
    <property type="protein sequence ID" value="UWL60686.1"/>
    <property type="molecule type" value="Genomic_DNA"/>
</dbReference>
<organism evidence="1 2">
    <name type="scientific">Brucella pseudintermedia</name>
    <dbReference type="NCBI Taxonomy" id="370111"/>
    <lineage>
        <taxon>Bacteria</taxon>
        <taxon>Pseudomonadati</taxon>
        <taxon>Pseudomonadota</taxon>
        <taxon>Alphaproteobacteria</taxon>
        <taxon>Hyphomicrobiales</taxon>
        <taxon>Brucellaceae</taxon>
        <taxon>Brucella/Ochrobactrum group</taxon>
        <taxon>Brucella</taxon>
    </lineage>
</organism>
<dbReference type="RefSeq" id="WP_121983128.1">
    <property type="nucleotide sequence ID" value="NZ_CP099967.1"/>
</dbReference>